<feature type="transmembrane region" description="Helical" evidence="1">
    <location>
        <begin position="325"/>
        <end position="347"/>
    </location>
</feature>
<dbReference type="PANTHER" id="PTHR34219">
    <property type="entry name" value="IRON-REGULATED INNER MEMBRANE PROTEIN-RELATED"/>
    <property type="match status" value="1"/>
</dbReference>
<accession>A0ABW0EC34</accession>
<dbReference type="Pfam" id="PF03929">
    <property type="entry name" value="PepSY_TM"/>
    <property type="match status" value="1"/>
</dbReference>
<dbReference type="RefSeq" id="WP_378017796.1">
    <property type="nucleotide sequence ID" value="NZ_JBHSKT010000007.1"/>
</dbReference>
<name>A0ABW0EC34_9BACT</name>
<keyword evidence="1" id="KW-0812">Transmembrane</keyword>
<dbReference type="PANTHER" id="PTHR34219:SF8">
    <property type="entry name" value="PEPSY DOMAIN-CONTAINING PROTEIN"/>
    <property type="match status" value="1"/>
</dbReference>
<protein>
    <submittedName>
        <fullName evidence="2">PepSY-associated TM helix domain-containing protein</fullName>
    </submittedName>
</protein>
<feature type="transmembrane region" description="Helical" evidence="1">
    <location>
        <begin position="12"/>
        <end position="35"/>
    </location>
</feature>
<evidence type="ECO:0000256" key="1">
    <source>
        <dbReference type="SAM" id="Phobius"/>
    </source>
</evidence>
<feature type="transmembrane region" description="Helical" evidence="1">
    <location>
        <begin position="181"/>
        <end position="210"/>
    </location>
</feature>
<dbReference type="EMBL" id="JBHSKT010000007">
    <property type="protein sequence ID" value="MFC5271432.1"/>
    <property type="molecule type" value="Genomic_DNA"/>
</dbReference>
<reference evidence="3" key="1">
    <citation type="journal article" date="2019" name="Int. J. Syst. Evol. Microbiol.">
        <title>The Global Catalogue of Microorganisms (GCM) 10K type strain sequencing project: providing services to taxonomists for standard genome sequencing and annotation.</title>
        <authorList>
            <consortium name="The Broad Institute Genomics Platform"/>
            <consortium name="The Broad Institute Genome Sequencing Center for Infectious Disease"/>
            <person name="Wu L."/>
            <person name="Ma J."/>
        </authorList>
    </citation>
    <scope>NUCLEOTIDE SEQUENCE [LARGE SCALE GENOMIC DNA]</scope>
    <source>
        <strain evidence="3">KACC 12602</strain>
    </source>
</reference>
<feature type="transmembrane region" description="Helical" evidence="1">
    <location>
        <begin position="140"/>
        <end position="160"/>
    </location>
</feature>
<dbReference type="InterPro" id="IPR005625">
    <property type="entry name" value="PepSY-ass_TM"/>
</dbReference>
<evidence type="ECO:0000313" key="3">
    <source>
        <dbReference type="Proteomes" id="UP001596161"/>
    </source>
</evidence>
<evidence type="ECO:0000313" key="2">
    <source>
        <dbReference type="EMBL" id="MFC5271432.1"/>
    </source>
</evidence>
<gene>
    <name evidence="2" type="ORF">ACFPIB_12475</name>
</gene>
<sequence>MKKRTKRTFSLHHWCGLIAGIFLLAISASGVVLLFEEEIDRSIYAQHFTLTQPAASLKIDRSFEKVRLENPGWEIRIPELPKTNTEALKYELRQQTLRKWIFAHPETGVILHTDHRAENRLTHTFLLLHYTLFAGTSGKIMVLLCGLAFLVLTITGLLLYRKSLLKVLLFRQKITLQNRRAFFSGLHRIVGVWSLLFNVLMSVSGIWLGYLVVENTLKKKDQKIESPAVSVSIDKMLQQVKQANPEFEVTYLRFPAKEGGAMQLLGHLRSDPVIYGEFYSSLQANSKTGEIEKTDLLKNKPWNLRLAKMLQVLHFGNYAGIGVKILYAFFGLMPGLLSVSGFVIWFYRRRQQNISVKQPQPKVKMV</sequence>
<organism evidence="2 3">
    <name type="scientific">Adhaeribacter terreus</name>
    <dbReference type="NCBI Taxonomy" id="529703"/>
    <lineage>
        <taxon>Bacteria</taxon>
        <taxon>Pseudomonadati</taxon>
        <taxon>Bacteroidota</taxon>
        <taxon>Cytophagia</taxon>
        <taxon>Cytophagales</taxon>
        <taxon>Hymenobacteraceae</taxon>
        <taxon>Adhaeribacter</taxon>
    </lineage>
</organism>
<dbReference type="Proteomes" id="UP001596161">
    <property type="component" value="Unassembled WGS sequence"/>
</dbReference>
<keyword evidence="1" id="KW-0472">Membrane</keyword>
<comment type="caution">
    <text evidence="2">The sequence shown here is derived from an EMBL/GenBank/DDBJ whole genome shotgun (WGS) entry which is preliminary data.</text>
</comment>
<keyword evidence="3" id="KW-1185">Reference proteome</keyword>
<keyword evidence="1" id="KW-1133">Transmembrane helix</keyword>
<proteinExistence type="predicted"/>